<name>A0ABN1H0L0_9CAUL</name>
<dbReference type="EMBL" id="BAAAGA010000005">
    <property type="protein sequence ID" value="GAA0625544.1"/>
    <property type="molecule type" value="Genomic_DNA"/>
</dbReference>
<proteinExistence type="predicted"/>
<dbReference type="Proteomes" id="UP001501352">
    <property type="component" value="Unassembled WGS sequence"/>
</dbReference>
<gene>
    <name evidence="1" type="ORF">GCM10009422_22710</name>
</gene>
<keyword evidence="2" id="KW-1185">Reference proteome</keyword>
<protein>
    <submittedName>
        <fullName evidence="1">Uncharacterized protein</fullName>
    </submittedName>
</protein>
<sequence length="248" mass="28143">MTENYPWMEWRVARQARVVRLREAMFRSLDEARAGWEAALVNGASNSFLWHGSLFRVDRARGFVFAGDPGNPSGVVPPEEDEVDIYAGEYQLEDVGQLSRAWASLLGGFQRRAVWEISLAKFFNLAVVQPRVNPAFGPLFWLFLADDSGPGPVWDWSENMFHRVSPMIFQLSEHPDLVPSPAEVRQAQIAFLESGWPGSTDATCAGLSEEDWTRRCEAMRVEHQQMVDDRFFDRILERIDAETGGAFD</sequence>
<comment type="caution">
    <text evidence="1">The sequence shown here is derived from an EMBL/GenBank/DDBJ whole genome shotgun (WGS) entry which is preliminary data.</text>
</comment>
<accession>A0ABN1H0L0</accession>
<organism evidence="1 2">
    <name type="scientific">Brevundimonas kwangchunensis</name>
    <dbReference type="NCBI Taxonomy" id="322163"/>
    <lineage>
        <taxon>Bacteria</taxon>
        <taxon>Pseudomonadati</taxon>
        <taxon>Pseudomonadota</taxon>
        <taxon>Alphaproteobacteria</taxon>
        <taxon>Caulobacterales</taxon>
        <taxon>Caulobacteraceae</taxon>
        <taxon>Brevundimonas</taxon>
    </lineage>
</organism>
<evidence type="ECO:0000313" key="2">
    <source>
        <dbReference type="Proteomes" id="UP001501352"/>
    </source>
</evidence>
<evidence type="ECO:0000313" key="1">
    <source>
        <dbReference type="EMBL" id="GAA0625544.1"/>
    </source>
</evidence>
<reference evidence="1 2" key="1">
    <citation type="journal article" date="2019" name="Int. J. Syst. Evol. Microbiol.">
        <title>The Global Catalogue of Microorganisms (GCM) 10K type strain sequencing project: providing services to taxonomists for standard genome sequencing and annotation.</title>
        <authorList>
            <consortium name="The Broad Institute Genomics Platform"/>
            <consortium name="The Broad Institute Genome Sequencing Center for Infectious Disease"/>
            <person name="Wu L."/>
            <person name="Ma J."/>
        </authorList>
    </citation>
    <scope>NUCLEOTIDE SEQUENCE [LARGE SCALE GENOMIC DNA]</scope>
    <source>
        <strain evidence="1 2">JCM 12928</strain>
    </source>
</reference>